<comment type="similarity">
    <text evidence="1">Belongs to the UPF0235 family.</text>
</comment>
<dbReference type="Pfam" id="PF02594">
    <property type="entry name" value="DUF167"/>
    <property type="match status" value="1"/>
</dbReference>
<dbReference type="GO" id="GO:0005737">
    <property type="term" value="C:cytoplasm"/>
    <property type="evidence" value="ECO:0007669"/>
    <property type="project" value="TreeGrafter"/>
</dbReference>
<feature type="region of interest" description="Disordered" evidence="2">
    <location>
        <begin position="45"/>
        <end position="71"/>
    </location>
</feature>
<accession>A0AAN9C1F9</accession>
<dbReference type="NCBIfam" id="TIGR00251">
    <property type="entry name" value="DUF167 family protein"/>
    <property type="match status" value="1"/>
</dbReference>
<organism evidence="3 4">
    <name type="scientific">Littorina saxatilis</name>
    <dbReference type="NCBI Taxonomy" id="31220"/>
    <lineage>
        <taxon>Eukaryota</taxon>
        <taxon>Metazoa</taxon>
        <taxon>Spiralia</taxon>
        <taxon>Lophotrochozoa</taxon>
        <taxon>Mollusca</taxon>
        <taxon>Gastropoda</taxon>
        <taxon>Caenogastropoda</taxon>
        <taxon>Littorinimorpha</taxon>
        <taxon>Littorinoidea</taxon>
        <taxon>Littorinidae</taxon>
        <taxon>Littorina</taxon>
    </lineage>
</organism>
<proteinExistence type="inferred from homology"/>
<dbReference type="EMBL" id="JBAMIC010000001">
    <property type="protein sequence ID" value="KAK7116681.1"/>
    <property type="molecule type" value="Genomic_DNA"/>
</dbReference>
<dbReference type="PANTHER" id="PTHR13420">
    <property type="entry name" value="UPF0235 PROTEIN C15ORF40"/>
    <property type="match status" value="1"/>
</dbReference>
<name>A0AAN9C1F9_9CAEN</name>
<sequence>MLQSVIRQSARVIRADCDISGTSFLCMICCQSSIRKFHLNAELRMPKSKKPKSSKSDQSHGAAAVADDSPVQFDTGSNTVIIRILAKPGAKHNSVTDVSSEGVGVQIAAPPVDGEANTELVRYMARVLGLRKSDVSLDKGSRSRNKSLVVSGGLTREDVLSRLQSEVESAG</sequence>
<evidence type="ECO:0000313" key="3">
    <source>
        <dbReference type="EMBL" id="KAK7116681.1"/>
    </source>
</evidence>
<dbReference type="InterPro" id="IPR003746">
    <property type="entry name" value="DUF167"/>
</dbReference>
<dbReference type="InterPro" id="IPR036591">
    <property type="entry name" value="YggU-like_sf"/>
</dbReference>
<reference evidence="3 4" key="1">
    <citation type="submission" date="2024-02" db="EMBL/GenBank/DDBJ databases">
        <title>Chromosome-scale genome assembly of the rough periwinkle Littorina saxatilis.</title>
        <authorList>
            <person name="De Jode A."/>
            <person name="Faria R."/>
            <person name="Formenti G."/>
            <person name="Sims Y."/>
            <person name="Smith T.P."/>
            <person name="Tracey A."/>
            <person name="Wood J.M.D."/>
            <person name="Zagrodzka Z.B."/>
            <person name="Johannesson K."/>
            <person name="Butlin R.K."/>
            <person name="Leder E.H."/>
        </authorList>
    </citation>
    <scope>NUCLEOTIDE SEQUENCE [LARGE SCALE GENOMIC DNA]</scope>
    <source>
        <strain evidence="3">Snail1</strain>
        <tissue evidence="3">Muscle</tissue>
    </source>
</reference>
<evidence type="ECO:0000313" key="4">
    <source>
        <dbReference type="Proteomes" id="UP001374579"/>
    </source>
</evidence>
<dbReference type="AlphaFoldDB" id="A0AAN9C1F9"/>
<dbReference type="Proteomes" id="UP001374579">
    <property type="component" value="Unassembled WGS sequence"/>
</dbReference>
<dbReference type="SUPFAM" id="SSF69786">
    <property type="entry name" value="YggU-like"/>
    <property type="match status" value="1"/>
</dbReference>
<protein>
    <submittedName>
        <fullName evidence="3">Uncharacterized protein</fullName>
    </submittedName>
</protein>
<evidence type="ECO:0000256" key="1">
    <source>
        <dbReference type="ARBA" id="ARBA00010364"/>
    </source>
</evidence>
<comment type="caution">
    <text evidence="3">The sequence shown here is derived from an EMBL/GenBank/DDBJ whole genome shotgun (WGS) entry which is preliminary data.</text>
</comment>
<dbReference type="HAMAP" id="MF_00634">
    <property type="entry name" value="UPF0235"/>
    <property type="match status" value="1"/>
</dbReference>
<evidence type="ECO:0000256" key="2">
    <source>
        <dbReference type="SAM" id="MobiDB-lite"/>
    </source>
</evidence>
<dbReference type="Gene3D" id="3.30.1200.10">
    <property type="entry name" value="YggU-like"/>
    <property type="match status" value="1"/>
</dbReference>
<dbReference type="PANTHER" id="PTHR13420:SF7">
    <property type="entry name" value="UPF0235 PROTEIN C15ORF40"/>
    <property type="match status" value="1"/>
</dbReference>
<keyword evidence="4" id="KW-1185">Reference proteome</keyword>
<dbReference type="SMART" id="SM01152">
    <property type="entry name" value="DUF167"/>
    <property type="match status" value="1"/>
</dbReference>
<gene>
    <name evidence="3" type="ORF">V1264_002315</name>
</gene>